<dbReference type="EMBL" id="JBBMFI010000004">
    <property type="protein sequence ID" value="MEQ2565011.1"/>
    <property type="molecule type" value="Genomic_DNA"/>
</dbReference>
<dbReference type="RefSeq" id="WP_211147742.1">
    <property type="nucleotide sequence ID" value="NZ_JBBMEY010000041.1"/>
</dbReference>
<dbReference type="Gene3D" id="2.40.50.100">
    <property type="match status" value="1"/>
</dbReference>
<evidence type="ECO:0000313" key="11">
    <source>
        <dbReference type="Proteomes" id="UP001478133"/>
    </source>
</evidence>
<comment type="pathway">
    <text evidence="1 8">Lipid metabolism; fatty acid biosynthesis.</text>
</comment>
<dbReference type="PANTHER" id="PTHR45266">
    <property type="entry name" value="OXALOACETATE DECARBOXYLASE ALPHA CHAIN"/>
    <property type="match status" value="1"/>
</dbReference>
<proteinExistence type="predicted"/>
<name>A0ABV1HRR5_9FIRM</name>
<sequence length="170" mass="18378">MEVFKLKKYDLDDVKRLIELANKNDLSVLEIETKKGRRIRIEKNKPVAPAVAFNAAAPTPTVAPAPVQAPVIETAPVQQSAPAPAPTTAPQPTGKTIKAPMVGVFYKAASPEAEPYVTVGKTVKKGDTVCIIEAMKLMNEIQAEEDGTIKEILVKDGDIIEYGQPLFVIE</sequence>
<dbReference type="NCBIfam" id="TIGR00531">
    <property type="entry name" value="BCCP"/>
    <property type="match status" value="1"/>
</dbReference>
<dbReference type="GO" id="GO:0003989">
    <property type="term" value="F:acetyl-CoA carboxylase activity"/>
    <property type="evidence" value="ECO:0007669"/>
    <property type="project" value="UniProtKB-EC"/>
</dbReference>
<keyword evidence="11" id="KW-1185">Reference proteome</keyword>
<dbReference type="CDD" id="cd06850">
    <property type="entry name" value="biotinyl_domain"/>
    <property type="match status" value="1"/>
</dbReference>
<keyword evidence="4 8" id="KW-0276">Fatty acid metabolism</keyword>
<keyword evidence="6 8" id="KW-0275">Fatty acid biosynthesis</keyword>
<dbReference type="PROSITE" id="PS00188">
    <property type="entry name" value="BIOTIN"/>
    <property type="match status" value="1"/>
</dbReference>
<feature type="domain" description="Lipoyl-binding" evidence="9">
    <location>
        <begin position="94"/>
        <end position="170"/>
    </location>
</feature>
<dbReference type="Pfam" id="PF00364">
    <property type="entry name" value="Biotin_lipoyl"/>
    <property type="match status" value="1"/>
</dbReference>
<evidence type="ECO:0000256" key="1">
    <source>
        <dbReference type="ARBA" id="ARBA00005194"/>
    </source>
</evidence>
<protein>
    <recommendedName>
        <fullName evidence="2 8">Biotin carboxyl carrier protein of acetyl-CoA carboxylase</fullName>
    </recommendedName>
</protein>
<organism evidence="10 11">
    <name type="scientific">Ruminococcoides intestinihominis</name>
    <dbReference type="NCBI Taxonomy" id="3133161"/>
    <lineage>
        <taxon>Bacteria</taxon>
        <taxon>Bacillati</taxon>
        <taxon>Bacillota</taxon>
        <taxon>Clostridia</taxon>
        <taxon>Eubacteriales</taxon>
        <taxon>Oscillospiraceae</taxon>
        <taxon>Ruminococcoides</taxon>
    </lineage>
</organism>
<keyword evidence="10" id="KW-0436">Ligase</keyword>
<keyword evidence="5 8" id="KW-0443">Lipid metabolism</keyword>
<keyword evidence="3 8" id="KW-0444">Lipid biosynthesis</keyword>
<dbReference type="InterPro" id="IPR001249">
    <property type="entry name" value="AcCoA_biotinCC"/>
</dbReference>
<dbReference type="PROSITE" id="PS50968">
    <property type="entry name" value="BIOTINYL_LIPOYL"/>
    <property type="match status" value="1"/>
</dbReference>
<keyword evidence="7 8" id="KW-0092">Biotin</keyword>
<evidence type="ECO:0000256" key="6">
    <source>
        <dbReference type="ARBA" id="ARBA00023160"/>
    </source>
</evidence>
<comment type="caution">
    <text evidence="10">The sequence shown here is derived from an EMBL/GenBank/DDBJ whole genome shotgun (WGS) entry which is preliminary data.</text>
</comment>
<evidence type="ECO:0000256" key="3">
    <source>
        <dbReference type="ARBA" id="ARBA00022516"/>
    </source>
</evidence>
<dbReference type="Proteomes" id="UP001478133">
    <property type="component" value="Unassembled WGS sequence"/>
</dbReference>
<dbReference type="InterPro" id="IPR050709">
    <property type="entry name" value="Biotin_Carboxyl_Carrier/Decarb"/>
</dbReference>
<dbReference type="InterPro" id="IPR011053">
    <property type="entry name" value="Single_hybrid_motif"/>
</dbReference>
<evidence type="ECO:0000256" key="4">
    <source>
        <dbReference type="ARBA" id="ARBA00022832"/>
    </source>
</evidence>
<evidence type="ECO:0000256" key="7">
    <source>
        <dbReference type="ARBA" id="ARBA00023267"/>
    </source>
</evidence>
<comment type="function">
    <text evidence="8">This protein is a component of the acetyl coenzyme A carboxylase complex; first, biotin carboxylase catalyzes the carboxylation of the carrier protein and then the transcarboxylase transfers the carboxyl group to form malonyl-CoA.</text>
</comment>
<evidence type="ECO:0000256" key="8">
    <source>
        <dbReference type="RuleBase" id="RU364072"/>
    </source>
</evidence>
<evidence type="ECO:0000313" key="10">
    <source>
        <dbReference type="EMBL" id="MEQ2565011.1"/>
    </source>
</evidence>
<dbReference type="SUPFAM" id="SSF51230">
    <property type="entry name" value="Single hybrid motif"/>
    <property type="match status" value="1"/>
</dbReference>
<dbReference type="PRINTS" id="PR01071">
    <property type="entry name" value="ACOABIOTINCC"/>
</dbReference>
<dbReference type="InterPro" id="IPR000089">
    <property type="entry name" value="Biotin_lipoyl"/>
</dbReference>
<evidence type="ECO:0000259" key="9">
    <source>
        <dbReference type="PROSITE" id="PS50968"/>
    </source>
</evidence>
<evidence type="ECO:0000256" key="5">
    <source>
        <dbReference type="ARBA" id="ARBA00023098"/>
    </source>
</evidence>
<dbReference type="InterPro" id="IPR001882">
    <property type="entry name" value="Biotin_BS"/>
</dbReference>
<evidence type="ECO:0000256" key="2">
    <source>
        <dbReference type="ARBA" id="ARBA00017562"/>
    </source>
</evidence>
<reference evidence="10 11" key="1">
    <citation type="submission" date="2024-03" db="EMBL/GenBank/DDBJ databases">
        <title>Human intestinal bacterial collection.</title>
        <authorList>
            <person name="Pauvert C."/>
            <person name="Hitch T.C.A."/>
            <person name="Clavel T."/>
        </authorList>
    </citation>
    <scope>NUCLEOTIDE SEQUENCE [LARGE SCALE GENOMIC DNA]</scope>
    <source>
        <strain evidence="10 11">CLA-AP-H18</strain>
    </source>
</reference>
<dbReference type="PANTHER" id="PTHR45266:SF3">
    <property type="entry name" value="OXALOACETATE DECARBOXYLASE ALPHA CHAIN"/>
    <property type="match status" value="1"/>
</dbReference>
<gene>
    <name evidence="10" type="primary">accB</name>
    <name evidence="10" type="ORF">ABFO16_02020</name>
</gene>
<accession>A0ABV1HRR5</accession>